<organism evidence="1 2">
    <name type="scientific">Dolichospermum heterosporum TAC447</name>
    <dbReference type="NCBI Taxonomy" id="747523"/>
    <lineage>
        <taxon>Bacteria</taxon>
        <taxon>Bacillati</taxon>
        <taxon>Cyanobacteriota</taxon>
        <taxon>Cyanophyceae</taxon>
        <taxon>Nostocales</taxon>
        <taxon>Aphanizomenonaceae</taxon>
        <taxon>Dolichospermum</taxon>
        <taxon>Dolichospermum heterosporum</taxon>
    </lineage>
</organism>
<dbReference type="EMBL" id="CP099464">
    <property type="protein sequence ID" value="UUO15930.1"/>
    <property type="molecule type" value="Genomic_DNA"/>
</dbReference>
<protein>
    <submittedName>
        <fullName evidence="1">Uncharacterized protein</fullName>
    </submittedName>
</protein>
<gene>
    <name evidence="1" type="ORF">NG743_02415</name>
</gene>
<reference evidence="1" key="1">
    <citation type="submission" date="2022-06" db="EMBL/GenBank/DDBJ databases">
        <title>Nostosin G and Spiroidesin B from the Cyanobacterium Dolichospermum sp. NIES-1697.</title>
        <authorList>
            <person name="Phan C.-S."/>
            <person name="Mehjabin J.J."/>
            <person name="Anas A.R.J."/>
            <person name="Hayasaka M."/>
            <person name="Onoki R."/>
            <person name="Wang J."/>
            <person name="Umezawa T."/>
            <person name="Washio K."/>
            <person name="Morikawa M."/>
            <person name="Okino T."/>
        </authorList>
    </citation>
    <scope>NUCLEOTIDE SEQUENCE</scope>
    <source>
        <strain evidence="1">NIES-1697</strain>
    </source>
</reference>
<name>A0ABY5LZ72_9CYAN</name>
<keyword evidence="2" id="KW-1185">Reference proteome</keyword>
<evidence type="ECO:0000313" key="2">
    <source>
        <dbReference type="Proteomes" id="UP001057561"/>
    </source>
</evidence>
<dbReference type="RefSeq" id="WP_152540396.1">
    <property type="nucleotide sequence ID" value="NZ_CP099464.1"/>
</dbReference>
<evidence type="ECO:0000313" key="1">
    <source>
        <dbReference type="EMBL" id="UUO15930.1"/>
    </source>
</evidence>
<proteinExistence type="predicted"/>
<sequence length="61" mass="6977">MSIGKVYFLHLLSSCPCQKTICQTWCSFIFDFLWLGLNYDQKMALEDDERIAKPSLIGSNG</sequence>
<dbReference type="Proteomes" id="UP001057561">
    <property type="component" value="Chromosome"/>
</dbReference>
<accession>A0ABY5LZ72</accession>